<organism evidence="2 3">
    <name type="scientific">Trypanosoma rangeli SC58</name>
    <dbReference type="NCBI Taxonomy" id="429131"/>
    <lineage>
        <taxon>Eukaryota</taxon>
        <taxon>Discoba</taxon>
        <taxon>Euglenozoa</taxon>
        <taxon>Kinetoplastea</taxon>
        <taxon>Metakinetoplastina</taxon>
        <taxon>Trypanosomatida</taxon>
        <taxon>Trypanosomatidae</taxon>
        <taxon>Trypanosoma</taxon>
        <taxon>Herpetosoma</taxon>
    </lineage>
</organism>
<evidence type="ECO:0000313" key="3">
    <source>
        <dbReference type="Proteomes" id="UP000031737"/>
    </source>
</evidence>
<evidence type="ECO:0000313" key="2">
    <source>
        <dbReference type="EMBL" id="ESL04791.1"/>
    </source>
</evidence>
<gene>
    <name evidence="2" type="ORF">TRSC58_07688</name>
</gene>
<dbReference type="EMBL" id="AUPL01008731">
    <property type="protein sequence ID" value="ESL04791.1"/>
    <property type="molecule type" value="Genomic_DNA"/>
</dbReference>
<dbReference type="Proteomes" id="UP000031737">
    <property type="component" value="Unassembled WGS sequence"/>
</dbReference>
<dbReference type="VEuPathDB" id="TriTrypDB:TRSC58_07688"/>
<keyword evidence="1" id="KW-1133">Transmembrane helix</keyword>
<sequence>MRLEGLVSVSLPLCVHYIIPCIFLVSVFFFFFFSLFFSLAGAVAVLLRVAALFAPRVCLSQWIIVACGPTKCHDGRS</sequence>
<comment type="caution">
    <text evidence="2">The sequence shown here is derived from an EMBL/GenBank/DDBJ whole genome shotgun (WGS) entry which is preliminary data.</text>
</comment>
<accession>A0A061ISP5</accession>
<evidence type="ECO:0000256" key="1">
    <source>
        <dbReference type="SAM" id="Phobius"/>
    </source>
</evidence>
<reference evidence="2 3" key="1">
    <citation type="submission" date="2013-07" db="EMBL/GenBank/DDBJ databases">
        <authorList>
            <person name="Stoco P.H."/>
            <person name="Wagner G."/>
            <person name="Gerber A."/>
            <person name="Zaha A."/>
            <person name="Thompson C."/>
            <person name="Bartholomeu D.C."/>
            <person name="Luckemeyer D.D."/>
            <person name="Bahia D."/>
            <person name="Loreto E."/>
            <person name="Prestes E.B."/>
            <person name="Lima F.M."/>
            <person name="Rodrigues-Luiz G."/>
            <person name="Vallejo G.A."/>
            <person name="Filho J.F."/>
            <person name="Monteiro K.M."/>
            <person name="Tyler K.M."/>
            <person name="de Almeida L.G."/>
            <person name="Ortiz M.F."/>
            <person name="Siervo M.A."/>
            <person name="de Moraes M.H."/>
            <person name="Cunha O.L."/>
            <person name="Mendonca-Neto R."/>
            <person name="Silva R."/>
            <person name="Teixeira S.M."/>
            <person name="Murta S.M."/>
            <person name="Sincero T.C."/>
            <person name="Mendes T.A."/>
            <person name="Urmenyi T.P."/>
            <person name="Silva V.G."/>
            <person name="da Rocha W.D."/>
            <person name="Andersson B."/>
            <person name="Romanha A.J."/>
            <person name="Steindel M."/>
            <person name="de Vasconcelos A.T."/>
            <person name="Grisard E.C."/>
        </authorList>
    </citation>
    <scope>NUCLEOTIDE SEQUENCE [LARGE SCALE GENOMIC DNA]</scope>
    <source>
        <strain evidence="2 3">SC58</strain>
    </source>
</reference>
<protein>
    <recommendedName>
        <fullName evidence="4">Transmembrane protein</fullName>
    </recommendedName>
</protein>
<dbReference type="AlphaFoldDB" id="A0A061ISP5"/>
<keyword evidence="1" id="KW-0812">Transmembrane</keyword>
<keyword evidence="1" id="KW-0472">Membrane</keyword>
<evidence type="ECO:0008006" key="4">
    <source>
        <dbReference type="Google" id="ProtNLM"/>
    </source>
</evidence>
<feature type="transmembrane region" description="Helical" evidence="1">
    <location>
        <begin position="17"/>
        <end position="47"/>
    </location>
</feature>
<proteinExistence type="predicted"/>
<name>A0A061ISP5_TRYRA</name>
<keyword evidence="3" id="KW-1185">Reference proteome</keyword>